<evidence type="ECO:0000256" key="1">
    <source>
        <dbReference type="SAM" id="Phobius"/>
    </source>
</evidence>
<accession>A0A0R2NST1</accession>
<evidence type="ECO:0000259" key="2">
    <source>
        <dbReference type="Pfam" id="PF13472"/>
    </source>
</evidence>
<dbReference type="PANTHER" id="PTHR30383:SF27">
    <property type="entry name" value="SPORE GERMINATION LIPASE LIPC"/>
    <property type="match status" value="1"/>
</dbReference>
<dbReference type="InterPro" id="IPR013830">
    <property type="entry name" value="SGNH_hydro"/>
</dbReference>
<dbReference type="AlphaFoldDB" id="A0A0R2NST1"/>
<proteinExistence type="predicted"/>
<feature type="domain" description="SGNH hydrolase-type esterase" evidence="2">
    <location>
        <begin position="55"/>
        <end position="287"/>
    </location>
</feature>
<protein>
    <submittedName>
        <fullName evidence="3">GDSL family lipase acylhydrolase</fullName>
    </submittedName>
</protein>
<dbReference type="Proteomes" id="UP000051249">
    <property type="component" value="Unassembled WGS sequence"/>
</dbReference>
<dbReference type="Gene3D" id="3.40.50.1110">
    <property type="entry name" value="SGNH hydrolase"/>
    <property type="match status" value="1"/>
</dbReference>
<dbReference type="SUPFAM" id="SSF52266">
    <property type="entry name" value="SGNH hydrolase"/>
    <property type="match status" value="1"/>
</dbReference>
<keyword evidence="1" id="KW-1133">Transmembrane helix</keyword>
<keyword evidence="3" id="KW-0378">Hydrolase</keyword>
<dbReference type="Pfam" id="PF13472">
    <property type="entry name" value="Lipase_GDSL_2"/>
    <property type="match status" value="1"/>
</dbReference>
<dbReference type="EMBL" id="JQCQ01000001">
    <property type="protein sequence ID" value="KRO26298.1"/>
    <property type="molecule type" value="Genomic_DNA"/>
</dbReference>
<evidence type="ECO:0000313" key="3">
    <source>
        <dbReference type="EMBL" id="KRO26298.1"/>
    </source>
</evidence>
<dbReference type="InterPro" id="IPR051532">
    <property type="entry name" value="Ester_Hydrolysis_Enzymes"/>
</dbReference>
<dbReference type="PATRIC" id="fig|480391.4.peg.85"/>
<keyword evidence="1" id="KW-0812">Transmembrane</keyword>
<evidence type="ECO:0000313" key="4">
    <source>
        <dbReference type="Proteomes" id="UP000051249"/>
    </source>
</evidence>
<dbReference type="GO" id="GO:0004622">
    <property type="term" value="F:phosphatidylcholine lysophospholipase activity"/>
    <property type="evidence" value="ECO:0007669"/>
    <property type="project" value="TreeGrafter"/>
</dbReference>
<reference evidence="3 4" key="1">
    <citation type="journal article" date="2015" name="Genome Announc.">
        <title>Expanding the biotechnology potential of lactobacilli through comparative genomics of 213 strains and associated genera.</title>
        <authorList>
            <person name="Sun Z."/>
            <person name="Harris H.M."/>
            <person name="McCann A."/>
            <person name="Guo C."/>
            <person name="Argimon S."/>
            <person name="Zhang W."/>
            <person name="Yang X."/>
            <person name="Jeffery I.B."/>
            <person name="Cooney J.C."/>
            <person name="Kagawa T.F."/>
            <person name="Liu W."/>
            <person name="Song Y."/>
            <person name="Salvetti E."/>
            <person name="Wrobel A."/>
            <person name="Rasinkangas P."/>
            <person name="Parkhill J."/>
            <person name="Rea M.C."/>
            <person name="O'Sullivan O."/>
            <person name="Ritari J."/>
            <person name="Douillard F.P."/>
            <person name="Paul Ross R."/>
            <person name="Yang R."/>
            <person name="Briner A.E."/>
            <person name="Felis G.E."/>
            <person name="de Vos W.M."/>
            <person name="Barrangou R."/>
            <person name="Klaenhammer T.R."/>
            <person name="Caufield P.W."/>
            <person name="Cui Y."/>
            <person name="Zhang H."/>
            <person name="O'Toole P.W."/>
        </authorList>
    </citation>
    <scope>NUCLEOTIDE SEQUENCE [LARGE SCALE GENOMIC DNA]</scope>
    <source>
        <strain evidence="3 4">DSM 23026</strain>
    </source>
</reference>
<comment type="caution">
    <text evidence="3">The sequence shown here is derived from an EMBL/GenBank/DDBJ whole genome shotgun (WGS) entry which is preliminary data.</text>
</comment>
<dbReference type="InterPro" id="IPR036514">
    <property type="entry name" value="SGNH_hydro_sf"/>
</dbReference>
<keyword evidence="1" id="KW-0472">Membrane</keyword>
<dbReference type="PANTHER" id="PTHR30383">
    <property type="entry name" value="THIOESTERASE 1/PROTEASE 1/LYSOPHOSPHOLIPASE L1"/>
    <property type="match status" value="1"/>
</dbReference>
<organism evidence="3 4">
    <name type="scientific">Pediococcus argentinicus</name>
    <dbReference type="NCBI Taxonomy" id="480391"/>
    <lineage>
        <taxon>Bacteria</taxon>
        <taxon>Bacillati</taxon>
        <taxon>Bacillota</taxon>
        <taxon>Bacilli</taxon>
        <taxon>Lactobacillales</taxon>
        <taxon>Lactobacillaceae</taxon>
        <taxon>Pediococcus</taxon>
    </lineage>
</organism>
<feature type="transmembrane region" description="Helical" evidence="1">
    <location>
        <begin position="9"/>
        <end position="27"/>
    </location>
</feature>
<sequence length="305" mass="34024">MKVMKIKNILGSVIMFMLLVVGILWALNMTITPHAGTDHDTSATKVNSKPIRVVALGDSLTEGVGDTTSMDGYPTRLKNKIKDYTHKSVVMSNFGISGERSDQILNRLEHNDKLRQRVRSANLLVLTAGGNDLLQTLQRNVTDNSSELALKVNQANVTYSNNIKNIFSGVRKLNPDIKIFMISIYNPFFVYFPNVATINSSVEAFNTSAQNVTNSGENAYFINVNKTLSEGQFDTSDKLNELKQKSKIDTLDPSSLDKAQSTLNNNTEKNIYLSDNDHFHPNGKGYDVMTKYLFESIKTNTNLKK</sequence>
<keyword evidence="4" id="KW-1185">Reference proteome</keyword>
<name>A0A0R2NST1_9LACO</name>
<gene>
    <name evidence="3" type="ORF">IV88_GL000083</name>
</gene>